<organism evidence="1 2">
    <name type="scientific">Galerina marginata (strain CBS 339.88)</name>
    <dbReference type="NCBI Taxonomy" id="685588"/>
    <lineage>
        <taxon>Eukaryota</taxon>
        <taxon>Fungi</taxon>
        <taxon>Dikarya</taxon>
        <taxon>Basidiomycota</taxon>
        <taxon>Agaricomycotina</taxon>
        <taxon>Agaricomycetes</taxon>
        <taxon>Agaricomycetidae</taxon>
        <taxon>Agaricales</taxon>
        <taxon>Agaricineae</taxon>
        <taxon>Strophariaceae</taxon>
        <taxon>Galerina</taxon>
    </lineage>
</organism>
<evidence type="ECO:0000313" key="1">
    <source>
        <dbReference type="EMBL" id="KDR76891.1"/>
    </source>
</evidence>
<name>A0A067T185_GALM3</name>
<dbReference type="Proteomes" id="UP000027222">
    <property type="component" value="Unassembled WGS sequence"/>
</dbReference>
<dbReference type="HOGENOM" id="CLU_040192_0_0_1"/>
<accession>A0A067T185</accession>
<dbReference type="Gene3D" id="3.80.10.10">
    <property type="entry name" value="Ribonuclease Inhibitor"/>
    <property type="match status" value="1"/>
</dbReference>
<dbReference type="SUPFAM" id="SSF52047">
    <property type="entry name" value="RNI-like"/>
    <property type="match status" value="1"/>
</dbReference>
<dbReference type="OrthoDB" id="2995895at2759"/>
<keyword evidence="2" id="KW-1185">Reference proteome</keyword>
<dbReference type="EMBL" id="KL142377">
    <property type="protein sequence ID" value="KDR76891.1"/>
    <property type="molecule type" value="Genomic_DNA"/>
</dbReference>
<evidence type="ECO:0000313" key="2">
    <source>
        <dbReference type="Proteomes" id="UP000027222"/>
    </source>
</evidence>
<proteinExistence type="predicted"/>
<evidence type="ECO:0008006" key="3">
    <source>
        <dbReference type="Google" id="ProtNLM"/>
    </source>
</evidence>
<protein>
    <recommendedName>
        <fullName evidence="3">F-box domain-containing protein</fullName>
    </recommendedName>
</protein>
<dbReference type="InterPro" id="IPR032675">
    <property type="entry name" value="LRR_dom_sf"/>
</dbReference>
<gene>
    <name evidence="1" type="ORF">GALMADRAFT_246000</name>
</gene>
<dbReference type="AlphaFoldDB" id="A0A067T185"/>
<reference evidence="2" key="1">
    <citation type="journal article" date="2014" name="Proc. Natl. Acad. Sci. U.S.A.">
        <title>Extensive sampling of basidiomycete genomes demonstrates inadequacy of the white-rot/brown-rot paradigm for wood decay fungi.</title>
        <authorList>
            <person name="Riley R."/>
            <person name="Salamov A.A."/>
            <person name="Brown D.W."/>
            <person name="Nagy L.G."/>
            <person name="Floudas D."/>
            <person name="Held B.W."/>
            <person name="Levasseur A."/>
            <person name="Lombard V."/>
            <person name="Morin E."/>
            <person name="Otillar R."/>
            <person name="Lindquist E.A."/>
            <person name="Sun H."/>
            <person name="LaButti K.M."/>
            <person name="Schmutz J."/>
            <person name="Jabbour D."/>
            <person name="Luo H."/>
            <person name="Baker S.E."/>
            <person name="Pisabarro A.G."/>
            <person name="Walton J.D."/>
            <person name="Blanchette R.A."/>
            <person name="Henrissat B."/>
            <person name="Martin F."/>
            <person name="Cullen D."/>
            <person name="Hibbett D.S."/>
            <person name="Grigoriev I.V."/>
        </authorList>
    </citation>
    <scope>NUCLEOTIDE SEQUENCE [LARGE SCALE GENOMIC DNA]</scope>
    <source>
        <strain evidence="2">CBS 339.88</strain>
    </source>
</reference>
<sequence length="424" mass="47638">MFLAAVPPELFAVFASHLPLHATPPTLLSLALVNRGLSGIALHLIHSCIVLKSEGDAAKMIQRLLEDVSLGRTVQELHIMYKPQSRDANGSSSGVVARLQDVIDLGLLPNMHTLGIKLVRWSTRKLGKYAKLNLGFFRHLRLKCPRCKGLLLENTGDTSVDHWLDGTGLFDIDDLSCLSLGMVSVHEFGKLENSLGSLSSTLHTLAISKQCDAISASRIFSLNFPVLRSLSLSEYTVDDTAEAMKFWNRHPSLEFIKCTVRELRGQSFFDNTYSPQFLPNLRHLKVQFSEVLTLARILHRLVSLEIHYSYNAQVPYLLQSVLPGGLPKLRSLFIYQQPSMRLRVVEDFDMESILYETKEWKANGFAKNLKVQNMSMSDGYMPSIVRGAPNLEELGLQGSSKDFTSLSSFVRDIYWSIMSNMYLK</sequence>